<sequence>MRRQSDEARALLVGLGLAELAVVALSSSQPVRGPGQGSTAQRLLGHGHAASPDTGYPPLDTPKPVAEDVFVVDSIMSAPLDVPLPVRMTVFRLPDGDLLLHSPTRFGFPLLDSLRRIGRIRHLVAPNIAHWTFLREWQRHCPDAVTWAAPGLRDRGQVRRSGVRLDHDLSETAPPDWGGAIQVVEVRGGAGFCEMALFHQPSRTLALTDLAMNLEAPRLPALLRGVARLFGTTAPDGMPPPYLRAAVRLRHREAAAAAERLVALRPERVIFAHGRWFERDGTAALRHSLRWLLG</sequence>
<dbReference type="InterPro" id="IPR025638">
    <property type="entry name" value="DUF4336"/>
</dbReference>
<evidence type="ECO:0000256" key="1">
    <source>
        <dbReference type="SAM" id="MobiDB-lite"/>
    </source>
</evidence>
<dbReference type="EMBL" id="VUKA01000001">
    <property type="protein sequence ID" value="KAA2215322.1"/>
    <property type="molecule type" value="Genomic_DNA"/>
</dbReference>
<gene>
    <name evidence="2" type="ORF">F0Q34_04640</name>
</gene>
<dbReference type="SUPFAM" id="SSF56281">
    <property type="entry name" value="Metallo-hydrolase/oxidoreductase"/>
    <property type="match status" value="1"/>
</dbReference>
<dbReference type="PANTHER" id="PTHR33835">
    <property type="entry name" value="YALI0C07656P"/>
    <property type="match status" value="1"/>
</dbReference>
<dbReference type="Proteomes" id="UP000322110">
    <property type="component" value="Unassembled WGS sequence"/>
</dbReference>
<evidence type="ECO:0000313" key="2">
    <source>
        <dbReference type="EMBL" id="KAA2215322.1"/>
    </source>
</evidence>
<comment type="caution">
    <text evidence="2">The sequence shown here is derived from an EMBL/GenBank/DDBJ whole genome shotgun (WGS) entry which is preliminary data.</text>
</comment>
<feature type="region of interest" description="Disordered" evidence="1">
    <location>
        <begin position="28"/>
        <end position="61"/>
    </location>
</feature>
<name>A0A5B2TLG4_9PROT</name>
<dbReference type="InterPro" id="IPR036866">
    <property type="entry name" value="RibonucZ/Hydroxyglut_hydro"/>
</dbReference>
<reference evidence="2 3" key="1">
    <citation type="journal article" date="2015" name="Int. J. Syst. Evol. Microbiol.">
        <title>Roseomonas oryzae sp. nov., isolated from paddy rhizosphere soil.</title>
        <authorList>
            <person name="Ramaprasad E.V."/>
            <person name="Sasikala Ch."/>
            <person name="Ramana Ch.V."/>
        </authorList>
    </citation>
    <scope>NUCLEOTIDE SEQUENCE [LARGE SCALE GENOMIC DNA]</scope>
    <source>
        <strain evidence="2 3">KCTC 42542</strain>
    </source>
</reference>
<dbReference type="Pfam" id="PF14234">
    <property type="entry name" value="DUF4336"/>
    <property type="match status" value="1"/>
</dbReference>
<accession>A0A5B2TLG4</accession>
<evidence type="ECO:0000313" key="3">
    <source>
        <dbReference type="Proteomes" id="UP000322110"/>
    </source>
</evidence>
<keyword evidence="3" id="KW-1185">Reference proteome</keyword>
<protein>
    <submittedName>
        <fullName evidence="2">DUF4336 domain-containing protein</fullName>
    </submittedName>
</protein>
<dbReference type="AlphaFoldDB" id="A0A5B2TLG4"/>
<dbReference type="OrthoDB" id="450111at2"/>
<organism evidence="2 3">
    <name type="scientific">Teichococcus oryzae</name>
    <dbReference type="NCBI Taxonomy" id="1608942"/>
    <lineage>
        <taxon>Bacteria</taxon>
        <taxon>Pseudomonadati</taxon>
        <taxon>Pseudomonadota</taxon>
        <taxon>Alphaproteobacteria</taxon>
        <taxon>Acetobacterales</taxon>
        <taxon>Roseomonadaceae</taxon>
        <taxon>Roseomonas</taxon>
    </lineage>
</organism>
<dbReference type="PANTHER" id="PTHR33835:SF1">
    <property type="entry name" value="METALLO-BETA-LACTAMASE DOMAIN-CONTAINING PROTEIN"/>
    <property type="match status" value="1"/>
</dbReference>
<proteinExistence type="predicted"/>